<keyword evidence="6" id="KW-0539">Nucleus</keyword>
<evidence type="ECO:0000256" key="6">
    <source>
        <dbReference type="ARBA" id="ARBA00023242"/>
    </source>
</evidence>
<gene>
    <name evidence="9" type="ORF">BT67DRAFT_149984</name>
</gene>
<dbReference type="InterPro" id="IPR046347">
    <property type="entry name" value="bZIP_sf"/>
</dbReference>
<dbReference type="GO" id="GO:0003677">
    <property type="term" value="F:DNA binding"/>
    <property type="evidence" value="ECO:0007669"/>
    <property type="project" value="UniProtKB-KW"/>
</dbReference>
<evidence type="ECO:0000313" key="9">
    <source>
        <dbReference type="EMBL" id="KAK4131746.1"/>
    </source>
</evidence>
<keyword evidence="10" id="KW-1185">Reference proteome</keyword>
<protein>
    <recommendedName>
        <fullName evidence="8">BZIP domain-containing protein</fullName>
    </recommendedName>
</protein>
<evidence type="ECO:0000256" key="2">
    <source>
        <dbReference type="ARBA" id="ARBA00007163"/>
    </source>
</evidence>
<evidence type="ECO:0000256" key="3">
    <source>
        <dbReference type="ARBA" id="ARBA00023015"/>
    </source>
</evidence>
<dbReference type="Proteomes" id="UP001304895">
    <property type="component" value="Unassembled WGS sequence"/>
</dbReference>
<dbReference type="Gene3D" id="1.20.5.170">
    <property type="match status" value="1"/>
</dbReference>
<dbReference type="PANTHER" id="PTHR47416:SF8">
    <property type="entry name" value="BASIC-LEUCINE ZIPPER TRANSCRIPTION FACTOR E-RELATED"/>
    <property type="match status" value="1"/>
</dbReference>
<evidence type="ECO:0000256" key="5">
    <source>
        <dbReference type="ARBA" id="ARBA00023163"/>
    </source>
</evidence>
<keyword evidence="4" id="KW-0238">DNA-binding</keyword>
<reference evidence="9" key="1">
    <citation type="journal article" date="2023" name="Mol. Phylogenet. Evol.">
        <title>Genome-scale phylogeny and comparative genomics of the fungal order Sordariales.</title>
        <authorList>
            <person name="Hensen N."/>
            <person name="Bonometti L."/>
            <person name="Westerberg I."/>
            <person name="Brannstrom I.O."/>
            <person name="Guillou S."/>
            <person name="Cros-Aarteil S."/>
            <person name="Calhoun S."/>
            <person name="Haridas S."/>
            <person name="Kuo A."/>
            <person name="Mondo S."/>
            <person name="Pangilinan J."/>
            <person name="Riley R."/>
            <person name="LaButti K."/>
            <person name="Andreopoulos B."/>
            <person name="Lipzen A."/>
            <person name="Chen C."/>
            <person name="Yan M."/>
            <person name="Daum C."/>
            <person name="Ng V."/>
            <person name="Clum A."/>
            <person name="Steindorff A."/>
            <person name="Ohm R.A."/>
            <person name="Martin F."/>
            <person name="Silar P."/>
            <person name="Natvig D.O."/>
            <person name="Lalanne C."/>
            <person name="Gautier V."/>
            <person name="Ament-Velasquez S.L."/>
            <person name="Kruys A."/>
            <person name="Hutchinson M.I."/>
            <person name="Powell A.J."/>
            <person name="Barry K."/>
            <person name="Miller A.N."/>
            <person name="Grigoriev I.V."/>
            <person name="Debuchy R."/>
            <person name="Gladieux P."/>
            <person name="Hiltunen Thoren M."/>
            <person name="Johannesson H."/>
        </authorList>
    </citation>
    <scope>NUCLEOTIDE SEQUENCE</scope>
    <source>
        <strain evidence="9">CBS 123565</strain>
    </source>
</reference>
<dbReference type="AlphaFoldDB" id="A0AAN6UHH3"/>
<evidence type="ECO:0000256" key="1">
    <source>
        <dbReference type="ARBA" id="ARBA00004123"/>
    </source>
</evidence>
<feature type="domain" description="BZIP" evidence="8">
    <location>
        <begin position="245"/>
        <end position="301"/>
    </location>
</feature>
<evidence type="ECO:0000259" key="8">
    <source>
        <dbReference type="PROSITE" id="PS50217"/>
    </source>
</evidence>
<dbReference type="SUPFAM" id="SSF57959">
    <property type="entry name" value="Leucine zipper domain"/>
    <property type="match status" value="1"/>
</dbReference>
<keyword evidence="5" id="KW-0804">Transcription</keyword>
<proteinExistence type="inferred from homology"/>
<dbReference type="GO" id="GO:0005634">
    <property type="term" value="C:nucleus"/>
    <property type="evidence" value="ECO:0007669"/>
    <property type="project" value="UniProtKB-SubCell"/>
</dbReference>
<dbReference type="InterPro" id="IPR004827">
    <property type="entry name" value="bZIP"/>
</dbReference>
<dbReference type="GO" id="GO:0003700">
    <property type="term" value="F:DNA-binding transcription factor activity"/>
    <property type="evidence" value="ECO:0007669"/>
    <property type="project" value="InterPro"/>
</dbReference>
<dbReference type="Pfam" id="PF00170">
    <property type="entry name" value="bZIP_1"/>
    <property type="match status" value="1"/>
</dbReference>
<accession>A0AAN6UHH3</accession>
<comment type="similarity">
    <text evidence="2">Belongs to the bZIP family.</text>
</comment>
<evidence type="ECO:0000256" key="7">
    <source>
        <dbReference type="SAM" id="Coils"/>
    </source>
</evidence>
<organism evidence="9 10">
    <name type="scientific">Trichocladium antarcticum</name>
    <dbReference type="NCBI Taxonomy" id="1450529"/>
    <lineage>
        <taxon>Eukaryota</taxon>
        <taxon>Fungi</taxon>
        <taxon>Dikarya</taxon>
        <taxon>Ascomycota</taxon>
        <taxon>Pezizomycotina</taxon>
        <taxon>Sordariomycetes</taxon>
        <taxon>Sordariomycetidae</taxon>
        <taxon>Sordariales</taxon>
        <taxon>Chaetomiaceae</taxon>
        <taxon>Trichocladium</taxon>
    </lineage>
</organism>
<keyword evidence="7" id="KW-0175">Coiled coil</keyword>
<keyword evidence="3" id="KW-0805">Transcription regulation</keyword>
<dbReference type="EMBL" id="MU853422">
    <property type="protein sequence ID" value="KAK4131746.1"/>
    <property type="molecule type" value="Genomic_DNA"/>
</dbReference>
<evidence type="ECO:0000313" key="10">
    <source>
        <dbReference type="Proteomes" id="UP001304895"/>
    </source>
</evidence>
<evidence type="ECO:0000256" key="4">
    <source>
        <dbReference type="ARBA" id="ARBA00023125"/>
    </source>
</evidence>
<feature type="coiled-coil region" evidence="7">
    <location>
        <begin position="236"/>
        <end position="325"/>
    </location>
</feature>
<sequence>MVSTFQMQSFFRGQLSVDTTHAQKYFEEEDASILDENILDQSGLDSGLEMSPPMVESRRDSFAITPSLFSPKTEDWSVPSNNPFLDQHSNNPFLRMDQSQQAAYQSHAWPMTSSGSVTPQLQAFDGLPAEYDASTLAMFHRPAAMQTPAPFHNPANVAMFQQMGHAAPQSIPTSPQKDAWLAQDLKTQGVKRPRPASPLIRSHNDLRRGDGIRKKNARFDIPAERNLSNIDHLIAQSTDEQEIKELKQQKRLLRNRQAALDSRQRKKQHTERLEDEKKQYTEIITSLEDTITKMEGQMQKLALEKQNYESYVNELERKHEEMISTHTIETGELRKKISVLSNHVQTLEGAATTTSSGFSGAFAEMDGITMDSSWDMPMFGEFPMEQQQPAEVKQERQMVAAKKAEVALPTDAEKPAQQGGLLFMLFLVGAFVLSSRSTTPSIPRVSEDVRAASATLLENVLKDAGVSQVASGLAAMAAPAPSGTGWAASMPSHAITAPMVDHVAPSVLGAMADSLTQPSEQQTNEQLFSLSAAQYNDLTSHDFLPSAPVAERSTSQGRRNLADALASMRTPNKQSAAEVYTRSLLWDQIPSDVVRTFANMVAESNIAAAGGDGQT</sequence>
<reference evidence="9" key="2">
    <citation type="submission" date="2023-05" db="EMBL/GenBank/DDBJ databases">
        <authorList>
            <consortium name="Lawrence Berkeley National Laboratory"/>
            <person name="Steindorff A."/>
            <person name="Hensen N."/>
            <person name="Bonometti L."/>
            <person name="Westerberg I."/>
            <person name="Brannstrom I.O."/>
            <person name="Guillou S."/>
            <person name="Cros-Aarteil S."/>
            <person name="Calhoun S."/>
            <person name="Haridas S."/>
            <person name="Kuo A."/>
            <person name="Mondo S."/>
            <person name="Pangilinan J."/>
            <person name="Riley R."/>
            <person name="Labutti K."/>
            <person name="Andreopoulos B."/>
            <person name="Lipzen A."/>
            <person name="Chen C."/>
            <person name="Yanf M."/>
            <person name="Daum C."/>
            <person name="Ng V."/>
            <person name="Clum A."/>
            <person name="Ohm R."/>
            <person name="Martin F."/>
            <person name="Silar P."/>
            <person name="Natvig D."/>
            <person name="Lalanne C."/>
            <person name="Gautier V."/>
            <person name="Ament-Velasquez S.L."/>
            <person name="Kruys A."/>
            <person name="Hutchinson M.I."/>
            <person name="Powell A.J."/>
            <person name="Barry K."/>
            <person name="Miller A.N."/>
            <person name="Grigoriev I.V."/>
            <person name="Debuchy R."/>
            <person name="Gladieux P."/>
            <person name="Thoren M.H."/>
            <person name="Johannesson H."/>
        </authorList>
    </citation>
    <scope>NUCLEOTIDE SEQUENCE</scope>
    <source>
        <strain evidence="9">CBS 123565</strain>
    </source>
</reference>
<comment type="subcellular location">
    <subcellularLocation>
        <location evidence="1">Nucleus</location>
    </subcellularLocation>
</comment>
<comment type="caution">
    <text evidence="9">The sequence shown here is derived from an EMBL/GenBank/DDBJ whole genome shotgun (WGS) entry which is preliminary data.</text>
</comment>
<dbReference type="SMART" id="SM00338">
    <property type="entry name" value="BRLZ"/>
    <property type="match status" value="1"/>
</dbReference>
<dbReference type="PROSITE" id="PS50217">
    <property type="entry name" value="BZIP"/>
    <property type="match status" value="1"/>
</dbReference>
<dbReference type="PANTHER" id="PTHR47416">
    <property type="entry name" value="BASIC-LEUCINE ZIPPER TRANSCRIPTION FACTOR F-RELATED"/>
    <property type="match status" value="1"/>
</dbReference>
<dbReference type="CDD" id="cd14686">
    <property type="entry name" value="bZIP"/>
    <property type="match status" value="1"/>
</dbReference>
<name>A0AAN6UHH3_9PEZI</name>